<evidence type="ECO:0000313" key="2">
    <source>
        <dbReference type="Proteomes" id="UP001437460"/>
    </source>
</evidence>
<comment type="caution">
    <text evidence="1">The sequence shown here is derived from an EMBL/GenBank/DDBJ whole genome shotgun (WGS) entry which is preliminary data.</text>
</comment>
<dbReference type="Proteomes" id="UP001437460">
    <property type="component" value="Unassembled WGS sequence"/>
</dbReference>
<protein>
    <submittedName>
        <fullName evidence="1">Uncharacterized protein</fullName>
    </submittedName>
</protein>
<dbReference type="RefSeq" id="WP_349228272.1">
    <property type="nucleotide sequence ID" value="NZ_JBBMFJ010000002.1"/>
</dbReference>
<name>A0ABV1HHN3_9FIRM</name>
<reference evidence="1 2" key="1">
    <citation type="submission" date="2024-03" db="EMBL/GenBank/DDBJ databases">
        <title>Human intestinal bacterial collection.</title>
        <authorList>
            <person name="Pauvert C."/>
            <person name="Hitch T.C.A."/>
            <person name="Clavel T."/>
        </authorList>
    </citation>
    <scope>NUCLEOTIDE SEQUENCE [LARGE SCALE GENOMIC DNA]</scope>
    <source>
        <strain evidence="1 2">CLA-AP-H27</strain>
    </source>
</reference>
<proteinExistence type="predicted"/>
<dbReference type="EMBL" id="JBBMFJ010000002">
    <property type="protein sequence ID" value="MEQ2561828.1"/>
    <property type="molecule type" value="Genomic_DNA"/>
</dbReference>
<gene>
    <name evidence="1" type="ORF">WMO41_01305</name>
</gene>
<accession>A0ABV1HHN3</accession>
<organism evidence="1 2">
    <name type="scientific">Ventrimonas faecis</name>
    <dbReference type="NCBI Taxonomy" id="3133170"/>
    <lineage>
        <taxon>Bacteria</taxon>
        <taxon>Bacillati</taxon>
        <taxon>Bacillota</taxon>
        <taxon>Clostridia</taxon>
        <taxon>Lachnospirales</taxon>
        <taxon>Lachnospiraceae</taxon>
        <taxon>Ventrimonas</taxon>
    </lineage>
</organism>
<evidence type="ECO:0000313" key="1">
    <source>
        <dbReference type="EMBL" id="MEQ2561828.1"/>
    </source>
</evidence>
<sequence>MDLGIGQLLENFVWLIITGYAENAMNVRNRLAKRMQRNTAMELLECDRIKQ</sequence>
<keyword evidence="2" id="KW-1185">Reference proteome</keyword>